<evidence type="ECO:0000313" key="1">
    <source>
        <dbReference type="EMBL" id="QHT86150.1"/>
    </source>
</evidence>
<sequence length="205" mass="23017">MQIVFILFLNNIFIIYKKKMFSTSKLVSIGFLLLVLFISLAISSVFPVINQREYFQEGLLATTEQQNIQARLNKYVTETETICQASISGGNGQQGLNKITWSNQTEENNVLPIITNANYLNTAKIDNLNQLTPPIQTEAAKTILQNNMASRYSITVTMLNDLKNMNIGDDNNFTAILNSNLATPIPNGNNSSYQQILNYVQKLNK</sequence>
<proteinExistence type="predicted"/>
<accession>A0A6C0I0L9</accession>
<name>A0A6C0I0L9_9ZZZZ</name>
<dbReference type="EMBL" id="MN740059">
    <property type="protein sequence ID" value="QHT86150.1"/>
    <property type="molecule type" value="Genomic_DNA"/>
</dbReference>
<reference evidence="1" key="1">
    <citation type="journal article" date="2020" name="Nature">
        <title>Giant virus diversity and host interactions through global metagenomics.</title>
        <authorList>
            <person name="Schulz F."/>
            <person name="Roux S."/>
            <person name="Paez-Espino D."/>
            <person name="Jungbluth S."/>
            <person name="Walsh D.A."/>
            <person name="Denef V.J."/>
            <person name="McMahon K.D."/>
            <person name="Konstantinidis K.T."/>
            <person name="Eloe-Fadrosh E.A."/>
            <person name="Kyrpides N.C."/>
            <person name="Woyke T."/>
        </authorList>
    </citation>
    <scope>NUCLEOTIDE SEQUENCE</scope>
    <source>
        <strain evidence="1">GVMAG-M-3300023184-184</strain>
    </source>
</reference>
<dbReference type="AlphaFoldDB" id="A0A6C0I0L9"/>
<organism evidence="1">
    <name type="scientific">viral metagenome</name>
    <dbReference type="NCBI Taxonomy" id="1070528"/>
    <lineage>
        <taxon>unclassified sequences</taxon>
        <taxon>metagenomes</taxon>
        <taxon>organismal metagenomes</taxon>
    </lineage>
</organism>
<protein>
    <submittedName>
        <fullName evidence="1">Uncharacterized protein</fullName>
    </submittedName>
</protein>